<evidence type="ECO:0000313" key="2">
    <source>
        <dbReference type="EMBL" id="KAG2494954.1"/>
    </source>
</evidence>
<accession>A0A835Y4C8</accession>
<reference evidence="2" key="1">
    <citation type="journal article" date="2020" name="bioRxiv">
        <title>Comparative genomics of Chlamydomonas.</title>
        <authorList>
            <person name="Craig R.J."/>
            <person name="Hasan A.R."/>
            <person name="Ness R.W."/>
            <person name="Keightley P.D."/>
        </authorList>
    </citation>
    <scope>NUCLEOTIDE SEQUENCE</scope>
    <source>
        <strain evidence="2">CCAP 11/70</strain>
    </source>
</reference>
<dbReference type="PANTHER" id="PTHR14097:SF7">
    <property type="entry name" value="OXIDOREDUCTASE HTATIP2"/>
    <property type="match status" value="1"/>
</dbReference>
<organism evidence="2 3">
    <name type="scientific">Edaphochlamys debaryana</name>
    <dbReference type="NCBI Taxonomy" id="47281"/>
    <lineage>
        <taxon>Eukaryota</taxon>
        <taxon>Viridiplantae</taxon>
        <taxon>Chlorophyta</taxon>
        <taxon>core chlorophytes</taxon>
        <taxon>Chlorophyceae</taxon>
        <taxon>CS clade</taxon>
        <taxon>Chlamydomonadales</taxon>
        <taxon>Chlamydomonadales incertae sedis</taxon>
        <taxon>Edaphochlamys</taxon>
    </lineage>
</organism>
<dbReference type="AlphaFoldDB" id="A0A835Y4C8"/>
<dbReference type="PANTHER" id="PTHR14097">
    <property type="entry name" value="OXIDOREDUCTASE HTATIP2"/>
    <property type="match status" value="1"/>
</dbReference>
<dbReference type="OrthoDB" id="430436at2759"/>
<keyword evidence="3" id="KW-1185">Reference proteome</keyword>
<protein>
    <recommendedName>
        <fullName evidence="1">NAD(P)-binding domain-containing protein</fullName>
    </recommendedName>
</protein>
<comment type="caution">
    <text evidence="2">The sequence shown here is derived from an EMBL/GenBank/DDBJ whole genome shotgun (WGS) entry which is preliminary data.</text>
</comment>
<feature type="domain" description="NAD(P)-binding" evidence="1">
    <location>
        <begin position="13"/>
        <end position="205"/>
    </location>
</feature>
<dbReference type="Gene3D" id="3.40.50.720">
    <property type="entry name" value="NAD(P)-binding Rossmann-like Domain"/>
    <property type="match status" value="1"/>
</dbReference>
<gene>
    <name evidence="2" type="ORF">HYH03_006889</name>
</gene>
<dbReference type="SUPFAM" id="SSF51735">
    <property type="entry name" value="NAD(P)-binding Rossmann-fold domains"/>
    <property type="match status" value="1"/>
</dbReference>
<dbReference type="Proteomes" id="UP000612055">
    <property type="component" value="Unassembled WGS sequence"/>
</dbReference>
<name>A0A835Y4C8_9CHLO</name>
<dbReference type="GO" id="GO:0051170">
    <property type="term" value="P:import into nucleus"/>
    <property type="evidence" value="ECO:0007669"/>
    <property type="project" value="TreeGrafter"/>
</dbReference>
<dbReference type="InterPro" id="IPR016040">
    <property type="entry name" value="NAD(P)-bd_dom"/>
</dbReference>
<dbReference type="GO" id="GO:0005737">
    <property type="term" value="C:cytoplasm"/>
    <property type="evidence" value="ECO:0007669"/>
    <property type="project" value="TreeGrafter"/>
</dbReference>
<proteinExistence type="predicted"/>
<sequence length="235" mass="24479">MTVTTGLVAAVTGATGAVGEELVKQLVTNAAFTKVVTLGRRPVEGVPSGSAELVQVKVDMDSLEAEGAEAVTGVDVFFCALGTTRAVAGSAEAFKKVDYDYVAASARLAKAAGAKQFSLVSAQGANAKLPANDWGIFHALLYSKTKGLAEQAAIDQGFARASIFRPGMMDRGHKIRAGEKLGVKILTAIDVKDVARLMILDALRDPSACRPVMRFEMGALLKAAKQEGVAPEAAK</sequence>
<evidence type="ECO:0000313" key="3">
    <source>
        <dbReference type="Proteomes" id="UP000612055"/>
    </source>
</evidence>
<dbReference type="Pfam" id="PF13460">
    <property type="entry name" value="NAD_binding_10"/>
    <property type="match status" value="1"/>
</dbReference>
<dbReference type="EMBL" id="JAEHOE010000027">
    <property type="protein sequence ID" value="KAG2494954.1"/>
    <property type="molecule type" value="Genomic_DNA"/>
</dbReference>
<dbReference type="InterPro" id="IPR036291">
    <property type="entry name" value="NAD(P)-bd_dom_sf"/>
</dbReference>
<evidence type="ECO:0000259" key="1">
    <source>
        <dbReference type="Pfam" id="PF13460"/>
    </source>
</evidence>